<dbReference type="InterPro" id="IPR023582">
    <property type="entry name" value="Impact"/>
</dbReference>
<evidence type="ECO:0000313" key="3">
    <source>
        <dbReference type="EMBL" id="TPV32274.1"/>
    </source>
</evidence>
<dbReference type="Proteomes" id="UP000317332">
    <property type="component" value="Unassembled WGS sequence"/>
</dbReference>
<dbReference type="EMBL" id="VHIQ01000006">
    <property type="protein sequence ID" value="TPV32274.1"/>
    <property type="molecule type" value="Genomic_DNA"/>
</dbReference>
<evidence type="ECO:0000313" key="4">
    <source>
        <dbReference type="Proteomes" id="UP000317332"/>
    </source>
</evidence>
<dbReference type="InterPro" id="IPR035647">
    <property type="entry name" value="EFG_III/V"/>
</dbReference>
<dbReference type="Gene3D" id="3.30.230.30">
    <property type="entry name" value="Impact, N-terminal domain"/>
    <property type="match status" value="1"/>
</dbReference>
<dbReference type="InterPro" id="IPR020568">
    <property type="entry name" value="Ribosomal_Su5_D2-typ_SF"/>
</dbReference>
<dbReference type="InterPro" id="IPR001498">
    <property type="entry name" value="Impact_N"/>
</dbReference>
<dbReference type="GO" id="GO:0006446">
    <property type="term" value="P:regulation of translational initiation"/>
    <property type="evidence" value="ECO:0007669"/>
    <property type="project" value="TreeGrafter"/>
</dbReference>
<comment type="similarity">
    <text evidence="1">Belongs to the IMPACT family.</text>
</comment>
<dbReference type="PANTHER" id="PTHR16301">
    <property type="entry name" value="IMPACT-RELATED"/>
    <property type="match status" value="1"/>
</dbReference>
<proteinExistence type="inferred from homology"/>
<gene>
    <name evidence="3" type="ORF">FJ651_11960</name>
</gene>
<dbReference type="SUPFAM" id="SSF54980">
    <property type="entry name" value="EF-G C-terminal domain-like"/>
    <property type="match status" value="1"/>
</dbReference>
<sequence>MEDTYLTIEKPTEPTLFKDKSSKFYGYAFPVLNEEMAKLHIDHLKTAHKKANHWCYAYRLGVVNMQYRVNDDGEPNNSAGMPIYGQIQSFNLTNVLVVVVRYFGGVKLGVGGLINAYKSTAQLALEDSVIIEKTISQCYGLIFEYKNINTVKRIIKDFQLKILKQEFNEQCYVEFEIRKTDAEKVESILKSHFELEITPLND</sequence>
<protein>
    <submittedName>
        <fullName evidence="3">YigZ family protein</fullName>
    </submittedName>
</protein>
<dbReference type="InterPro" id="IPR036956">
    <property type="entry name" value="Impact_N_sf"/>
</dbReference>
<organism evidence="3 4">
    <name type="scientific">Paucihalobacter ruber</name>
    <dbReference type="NCBI Taxonomy" id="2567861"/>
    <lineage>
        <taxon>Bacteria</taxon>
        <taxon>Pseudomonadati</taxon>
        <taxon>Bacteroidota</taxon>
        <taxon>Flavobacteriia</taxon>
        <taxon>Flavobacteriales</taxon>
        <taxon>Flavobacteriaceae</taxon>
        <taxon>Paucihalobacter</taxon>
    </lineage>
</organism>
<name>A0A506PFD3_9FLAO</name>
<dbReference type="Pfam" id="PF01205">
    <property type="entry name" value="Impact_N"/>
    <property type="match status" value="1"/>
</dbReference>
<feature type="domain" description="Impact N-terminal" evidence="2">
    <location>
        <begin position="20"/>
        <end position="125"/>
    </location>
</feature>
<dbReference type="AlphaFoldDB" id="A0A506PFD3"/>
<reference evidence="3 4" key="1">
    <citation type="submission" date="2019-06" db="EMBL/GenBank/DDBJ databases">
        <title>Flavobacteriaceae Paucihalobacterium erythroidium CWB-1, complete genome.</title>
        <authorList>
            <person name="Wu S."/>
        </authorList>
    </citation>
    <scope>NUCLEOTIDE SEQUENCE [LARGE SCALE GENOMIC DNA]</scope>
    <source>
        <strain evidence="3 4">CWB-1</strain>
    </source>
</reference>
<dbReference type="OrthoDB" id="9813771at2"/>
<dbReference type="PANTHER" id="PTHR16301:SF20">
    <property type="entry name" value="IMPACT FAMILY MEMBER YIGZ"/>
    <property type="match status" value="1"/>
</dbReference>
<evidence type="ECO:0000259" key="2">
    <source>
        <dbReference type="Pfam" id="PF01205"/>
    </source>
</evidence>
<comment type="caution">
    <text evidence="3">The sequence shown here is derived from an EMBL/GenBank/DDBJ whole genome shotgun (WGS) entry which is preliminary data.</text>
</comment>
<accession>A0A506PFD3</accession>
<keyword evidence="4" id="KW-1185">Reference proteome</keyword>
<dbReference type="GO" id="GO:0005737">
    <property type="term" value="C:cytoplasm"/>
    <property type="evidence" value="ECO:0007669"/>
    <property type="project" value="TreeGrafter"/>
</dbReference>
<evidence type="ECO:0000256" key="1">
    <source>
        <dbReference type="ARBA" id="ARBA00007665"/>
    </source>
</evidence>
<dbReference type="SUPFAM" id="SSF54211">
    <property type="entry name" value="Ribosomal protein S5 domain 2-like"/>
    <property type="match status" value="1"/>
</dbReference>
<dbReference type="Gene3D" id="3.30.70.240">
    <property type="match status" value="1"/>
</dbReference>
<dbReference type="RefSeq" id="WP_140990771.1">
    <property type="nucleotide sequence ID" value="NZ_VHIQ01000006.1"/>
</dbReference>